<evidence type="ECO:0000313" key="4">
    <source>
        <dbReference type="Proteomes" id="UP000275395"/>
    </source>
</evidence>
<protein>
    <submittedName>
        <fullName evidence="3">Uncharacterized protein</fullName>
    </submittedName>
</protein>
<evidence type="ECO:0000313" key="3">
    <source>
        <dbReference type="EMBL" id="RLP71015.1"/>
    </source>
</evidence>
<reference evidence="3 4" key="1">
    <citation type="submission" date="2018-10" db="EMBL/GenBank/DDBJ databases">
        <authorList>
            <person name="Li J."/>
        </authorList>
    </citation>
    <scope>NUCLEOTIDE SEQUENCE [LARGE SCALE GENOMIC DNA]</scope>
    <source>
        <strain evidence="3 4">JCM 30549</strain>
    </source>
</reference>
<comment type="caution">
    <text evidence="3">The sequence shown here is derived from an EMBL/GenBank/DDBJ whole genome shotgun (WGS) entry which is preliminary data.</text>
</comment>
<keyword evidence="2" id="KW-0472">Membrane</keyword>
<organism evidence="3 4">
    <name type="scientific">Mycetocola reblochoni</name>
    <dbReference type="NCBI Taxonomy" id="331618"/>
    <lineage>
        <taxon>Bacteria</taxon>
        <taxon>Bacillati</taxon>
        <taxon>Actinomycetota</taxon>
        <taxon>Actinomycetes</taxon>
        <taxon>Micrococcales</taxon>
        <taxon>Microbacteriaceae</taxon>
        <taxon>Mycetocola</taxon>
    </lineage>
</organism>
<keyword evidence="2" id="KW-0812">Transmembrane</keyword>
<evidence type="ECO:0000256" key="1">
    <source>
        <dbReference type="SAM" id="MobiDB-lite"/>
    </source>
</evidence>
<gene>
    <name evidence="3" type="ORF">D9V30_00895</name>
</gene>
<dbReference type="AlphaFoldDB" id="A0A3L6ZTN3"/>
<evidence type="ECO:0000256" key="2">
    <source>
        <dbReference type="SAM" id="Phobius"/>
    </source>
</evidence>
<proteinExistence type="predicted"/>
<feature type="transmembrane region" description="Helical" evidence="2">
    <location>
        <begin position="182"/>
        <end position="202"/>
    </location>
</feature>
<feature type="transmembrane region" description="Helical" evidence="2">
    <location>
        <begin position="31"/>
        <end position="52"/>
    </location>
</feature>
<dbReference type="Proteomes" id="UP000275395">
    <property type="component" value="Unassembled WGS sequence"/>
</dbReference>
<sequence>MNARPRPRPRPRAGARIASDPRIRATAGTRAVGFALLGAGAIIAAIGTGIVASQASANVQAVLAGQRTVDSVFDDERDRMLQQLTGDDADTVEQRATLRATASDQSWMRIPLLLETINAGSAPPEVTVHIGDGSDGGNGSWTTTHGITTGSDDEPETVIETSWSLAGPPSYSLRIRWRLSPVAAIAGGGIALAVAGLVVLAVRRDAELSLRLRDARASGAARQPAGVTPAQSPDAMGG</sequence>
<name>A0A3L6ZTN3_9MICO</name>
<feature type="region of interest" description="Disordered" evidence="1">
    <location>
        <begin position="218"/>
        <end position="238"/>
    </location>
</feature>
<dbReference type="RefSeq" id="WP_087136338.1">
    <property type="nucleotide sequence ID" value="NZ_RCUW01000001.1"/>
</dbReference>
<keyword evidence="2" id="KW-1133">Transmembrane helix</keyword>
<dbReference type="EMBL" id="RCUW01000001">
    <property type="protein sequence ID" value="RLP71015.1"/>
    <property type="molecule type" value="Genomic_DNA"/>
</dbReference>
<accession>A0A3L6ZTN3</accession>